<reference evidence="1" key="1">
    <citation type="submission" date="2008-06" db="EMBL/GenBank/DDBJ databases">
        <title>Complete sequence of chromosome of Prosthecochloris aestuarii DSM 271.</title>
        <authorList>
            <consortium name="US DOE Joint Genome Institute"/>
            <person name="Lucas S."/>
            <person name="Copeland A."/>
            <person name="Lapidus A."/>
            <person name="Glavina del Rio T."/>
            <person name="Dalin E."/>
            <person name="Tice H."/>
            <person name="Bruce D."/>
            <person name="Goodwin L."/>
            <person name="Pitluck S."/>
            <person name="Schmutz J."/>
            <person name="Larimer F."/>
            <person name="Land M."/>
            <person name="Hauser L."/>
            <person name="Kyrpides N."/>
            <person name="Anderson I."/>
            <person name="Liu Z."/>
            <person name="Li T."/>
            <person name="Zhao F."/>
            <person name="Overmann J."/>
            <person name="Bryant D.A."/>
            <person name="Richardson P."/>
        </authorList>
    </citation>
    <scope>NUCLEOTIDE SEQUENCE [LARGE SCALE GENOMIC DNA]</scope>
    <source>
        <strain evidence="1">DSM 271</strain>
    </source>
</reference>
<dbReference type="STRING" id="290512.Paes_0478"/>
<sequence>MPSDVTDCWLKAVLIACVVLALLCSVPLFAENQLPDASSASPEFSQEEELMILEIFFDRQSAGVHRCYRIADEFWFPFALFQQYAPLPESCSHHSGAVFRTTLGTIEFDPAILRVIEGQAFISYEGLKNNLHIHTLFNKSIYAVKFIVPWRILTKRQPRAVPAERTPDIAAPDNVLSFLHMESQWSYAVPASRYGYLELEAGGGVAGGLWDMTGSGDLAGKPVLSQFHWTTISKHAALRIGTGSSQHYSLLESMPYSGIQFAWNNRDILPNIDNDRNTQSDVFLNLDRNQRRSIEGLGPSGGIAELRFDDYIVARQRIPFNRKFVFRNVRMNADPRVIEVYLYDHSIYEKPSRIVDYTRSVSSRSLADGEMLVHGSAGFSGNILADDNRHEGWTGSGAFLYGLSDRLTLEASLQKHPESDSIDGLIGTILSIGPEWNSSLYGAWSHGGPAIDFSLFGYGNAWRFTQRTQWNGRKIGYASGSGRQKHAMRLQVRPFSCLNTLLYGYYSKEGGADDVASLLPGGTVLLSSWLSVSAAPDDEKGDYRYEANIRVLQDMDVRLRYDQNVLTTDLGYDIDNNHSVQFLHFVTPQTGQQALNASWYWHPGGDYGSRVRLGLSQSSRGVGVSGSWSKDFNVGLNAVLAFNNNMNQAGSLFIDEDNLPGDDYTKCAVSFALKWDLGRSSRRFYPIERSAINYTRGGLTGSLKIKKVDGLEGYSVDDAAILINGRKLGQRQTGGTFFIGNLKPGLYTVSVDPEHLPVELVADRQHQVVEVKSGDITEVELLLKEEYGVAGKVCTQSGTPLLQLPVSIVDTQGAVVTTSATDEFGYYRVDGLEAGAYVVRVSLPLGESGVTLFERACNISDDFLFGIDIVVPEQCQ</sequence>
<dbReference type="eggNOG" id="COG3188">
    <property type="taxonomic scope" value="Bacteria"/>
</dbReference>
<evidence type="ECO:0008006" key="3">
    <source>
        <dbReference type="Google" id="ProtNLM"/>
    </source>
</evidence>
<dbReference type="Proteomes" id="UP000002725">
    <property type="component" value="Chromosome"/>
</dbReference>
<organism evidence="1 2">
    <name type="scientific">Prosthecochloris aestuarii (strain DSM 271 / SK 413)</name>
    <dbReference type="NCBI Taxonomy" id="290512"/>
    <lineage>
        <taxon>Bacteria</taxon>
        <taxon>Pseudomonadati</taxon>
        <taxon>Chlorobiota</taxon>
        <taxon>Chlorobiia</taxon>
        <taxon>Chlorobiales</taxon>
        <taxon>Chlorobiaceae</taxon>
        <taxon>Prosthecochloris</taxon>
    </lineage>
</organism>
<evidence type="ECO:0000313" key="1">
    <source>
        <dbReference type="EMBL" id="ACF45534.1"/>
    </source>
</evidence>
<dbReference type="EMBL" id="CP001108">
    <property type="protein sequence ID" value="ACF45534.1"/>
    <property type="molecule type" value="Genomic_DNA"/>
</dbReference>
<evidence type="ECO:0000313" key="2">
    <source>
        <dbReference type="Proteomes" id="UP000002725"/>
    </source>
</evidence>
<keyword evidence="2" id="KW-1185">Reference proteome</keyword>
<gene>
    <name evidence="1" type="ordered locus">Paes_0478</name>
</gene>
<dbReference type="SUPFAM" id="SSF49478">
    <property type="entry name" value="Cna protein B-type domain"/>
    <property type="match status" value="1"/>
</dbReference>
<dbReference type="Pfam" id="PF13620">
    <property type="entry name" value="CarboxypepD_reg"/>
    <property type="match status" value="1"/>
</dbReference>
<dbReference type="InterPro" id="IPR013783">
    <property type="entry name" value="Ig-like_fold"/>
</dbReference>
<proteinExistence type="predicted"/>
<dbReference type="RefSeq" id="WP_012505071.1">
    <property type="nucleotide sequence ID" value="NC_011059.1"/>
</dbReference>
<protein>
    <recommendedName>
        <fullName evidence="3">Cna B domain protein</fullName>
    </recommendedName>
</protein>
<dbReference type="KEGG" id="paa:Paes_0478"/>
<dbReference type="Gene3D" id="2.60.40.10">
    <property type="entry name" value="Immunoglobulins"/>
    <property type="match status" value="1"/>
</dbReference>
<name>B4S5D7_PROA2</name>
<dbReference type="AlphaFoldDB" id="B4S5D7"/>
<dbReference type="HOGENOM" id="CLU_005413_0_0_10"/>
<accession>B4S5D7</accession>